<proteinExistence type="predicted"/>
<protein>
    <submittedName>
        <fullName evidence="3">Uncharacterized protein</fullName>
    </submittedName>
</protein>
<feature type="region of interest" description="Disordered" evidence="1">
    <location>
        <begin position="158"/>
        <end position="180"/>
    </location>
</feature>
<keyword evidence="2" id="KW-1185">Reference proteome</keyword>
<feature type="compositionally biased region" description="Acidic residues" evidence="1">
    <location>
        <begin position="158"/>
        <end position="174"/>
    </location>
</feature>
<organism evidence="2 3">
    <name type="scientific">Strongyloides papillosus</name>
    <name type="common">Intestinal threadworm</name>
    <dbReference type="NCBI Taxonomy" id="174720"/>
    <lineage>
        <taxon>Eukaryota</taxon>
        <taxon>Metazoa</taxon>
        <taxon>Ecdysozoa</taxon>
        <taxon>Nematoda</taxon>
        <taxon>Chromadorea</taxon>
        <taxon>Rhabditida</taxon>
        <taxon>Tylenchina</taxon>
        <taxon>Panagrolaimomorpha</taxon>
        <taxon>Strongyloidoidea</taxon>
        <taxon>Strongyloididae</taxon>
        <taxon>Strongyloides</taxon>
    </lineage>
</organism>
<name>A0A0N5BMG9_STREA</name>
<dbReference type="AlphaFoldDB" id="A0A0N5BMG9"/>
<accession>A0A0N5BMG9</accession>
<sequence length="180" mass="21512">MHVRDTPKFEVKSQEFYFIGKIFYFNQFEISNNPVKAKYGPYVRITIHDDILSMKRVTIFANNMTRIVSSLLKEISQLMNENTDLNKYFEYLFFEPMVFKIKIGNHLGKSNNVDDIKGNKLIEYINFCPPKQYSEWKNRMRKNMLEINKYYGRIEVDTEDLDEDSDENSDEDLNENLNEN</sequence>
<dbReference type="Proteomes" id="UP000046392">
    <property type="component" value="Unplaced"/>
</dbReference>
<evidence type="ECO:0000313" key="2">
    <source>
        <dbReference type="Proteomes" id="UP000046392"/>
    </source>
</evidence>
<evidence type="ECO:0000256" key="1">
    <source>
        <dbReference type="SAM" id="MobiDB-lite"/>
    </source>
</evidence>
<reference evidence="3" key="1">
    <citation type="submission" date="2017-02" db="UniProtKB">
        <authorList>
            <consortium name="WormBaseParasite"/>
        </authorList>
    </citation>
    <scope>IDENTIFICATION</scope>
</reference>
<evidence type="ECO:0000313" key="3">
    <source>
        <dbReference type="WBParaSite" id="SPAL_0000710900.1"/>
    </source>
</evidence>
<dbReference type="WBParaSite" id="SPAL_0000710900.1">
    <property type="protein sequence ID" value="SPAL_0000710900.1"/>
    <property type="gene ID" value="SPAL_0000710900"/>
</dbReference>